<sequence length="1031" mass="116692">MGATYNKDTISDILHEGLDFQNEYDRKKYDEPDDREGRIQDLERSIELFKQVIAQTTKQDRSQLLALRRLGESYLDMFNETGDETCASNSIATHNDAIELTPDDDIGLFDTFKQIGKAHHDSFIAFKQADDRNWAIYYWDAFIDRAESALAGGNTPEETGLFEPEWIRWLGLLGDLYYNKYFCDGSLDDLGRAIDLMQTAVEQEQSESAKGVRKLRLGVAYGNLHQGTGNMEHLRECIDLYKKAQSLLPSDHPDVPVLMKCLGTAYRDRNSKTGSTEDLDLSIKCIEASLGITSGHDLDQAGRLIHLGSVYNDMFRQLNDPHSLKESIKYKTEALRLLEKYDHRRAEMVSSLANSYATQFSTEDHESDIGHLEKSIELNKEALELASTTTERPYIRYNLGMNYHYRFKHKYEKYLGLPNTPELLEKIDMTDLEHSIKLKEHALSQTPHGHPSLSGRLSGLGEGYELLYYISDEEEDYKKALDCWEKALSYDHGSAHDRLEAGLYLMEGYRTLDPPRWAEAYEAALKTMNIIPLLISPSLQVDDKLRLLERASVVGPQLAALALRCGKPAFDAIQHLEQGRGLISKFKNDLWETETRLRETHADLADKLAALRLQTEGPSQGQGNPRHEAGEMLEALRTEIGNIPGFTRGETALSEDDLRAAAERGPIIIINMTTFQCDALIVDKNGTRKLPLLRDPPSEEYRKPEYSRFEELERHVASGSSQSLEYIWKKIAQPILNELGFTNTPSDDNWPHVWWIPTGVLSNFPIHAAGIYSRSPCDGVLDRVISSYSTTIYMLLRMRSRHCATFEEPSEKSVVLVAMEETPGHNRLPFVSREVAQLDKVFSDAKFLVSKPQPTHESVLAALDHRKIFHFAGHGESDHSQPMKSQLLLKDWNLNPLTVSHLCEANLSSQAPFLAYLSACKTGHMHHGEGERLHITAACQLAGFRHVIGTLWEVQDETSATVAVKTYEWMINKGLNDRSVSEGLHHTIRDLRKGWISSKGSTRNTVVWERTATPESGRKPPLWVPIIHFGV</sequence>
<dbReference type="AlphaFoldDB" id="A0A9N9UWK3"/>
<reference evidence="2 3" key="2">
    <citation type="submission" date="2021-10" db="EMBL/GenBank/DDBJ databases">
        <authorList>
            <person name="Piombo E."/>
        </authorList>
    </citation>
    <scope>NUCLEOTIDE SEQUENCE [LARGE SCALE GENOMIC DNA]</scope>
</reference>
<dbReference type="InterPro" id="IPR024983">
    <property type="entry name" value="CHAT_dom"/>
</dbReference>
<keyword evidence="3" id="KW-1185">Reference proteome</keyword>
<name>A0A9N9UWK3_9HYPO</name>
<evidence type="ECO:0000313" key="2">
    <source>
        <dbReference type="EMBL" id="CAH0002516.1"/>
    </source>
</evidence>
<dbReference type="PANTHER" id="PTHR19959">
    <property type="entry name" value="KINESIN LIGHT CHAIN"/>
    <property type="match status" value="1"/>
</dbReference>
<dbReference type="SUPFAM" id="SSF81901">
    <property type="entry name" value="HCP-like"/>
    <property type="match status" value="1"/>
</dbReference>
<comment type="caution">
    <text evidence="2">The sequence shown here is derived from an EMBL/GenBank/DDBJ whole genome shotgun (WGS) entry which is preliminary data.</text>
</comment>
<evidence type="ECO:0000259" key="1">
    <source>
        <dbReference type="Pfam" id="PF12770"/>
    </source>
</evidence>
<dbReference type="Pfam" id="PF12770">
    <property type="entry name" value="CHAT"/>
    <property type="match status" value="1"/>
</dbReference>
<dbReference type="OrthoDB" id="9991317at2759"/>
<dbReference type="EMBL" id="CABFNO020001560">
    <property type="protein sequence ID" value="CAH0002516.1"/>
    <property type="molecule type" value="Genomic_DNA"/>
</dbReference>
<gene>
    <name evidence="2" type="ORF">CBYS24578_00002068</name>
</gene>
<feature type="domain" description="CHAT" evidence="1">
    <location>
        <begin position="723"/>
        <end position="995"/>
    </location>
</feature>
<proteinExistence type="predicted"/>
<evidence type="ECO:0000313" key="3">
    <source>
        <dbReference type="Proteomes" id="UP000754883"/>
    </source>
</evidence>
<reference evidence="3" key="1">
    <citation type="submission" date="2019-06" db="EMBL/GenBank/DDBJ databases">
        <authorList>
            <person name="Broberg M."/>
        </authorList>
    </citation>
    <scope>NUCLEOTIDE SEQUENCE [LARGE SCALE GENOMIC DNA]</scope>
</reference>
<dbReference type="Proteomes" id="UP000754883">
    <property type="component" value="Unassembled WGS sequence"/>
</dbReference>
<dbReference type="InterPro" id="IPR011990">
    <property type="entry name" value="TPR-like_helical_dom_sf"/>
</dbReference>
<protein>
    <recommendedName>
        <fullName evidence="1">CHAT domain-containing protein</fullName>
    </recommendedName>
</protein>
<dbReference type="Gene3D" id="1.25.40.10">
    <property type="entry name" value="Tetratricopeptide repeat domain"/>
    <property type="match status" value="2"/>
</dbReference>
<dbReference type="PANTHER" id="PTHR19959:SF119">
    <property type="entry name" value="FUNGAL LIPASE-LIKE DOMAIN-CONTAINING PROTEIN"/>
    <property type="match status" value="1"/>
</dbReference>
<accession>A0A9N9UWK3</accession>
<organism evidence="2 3">
    <name type="scientific">Clonostachys byssicola</name>
    <dbReference type="NCBI Taxonomy" id="160290"/>
    <lineage>
        <taxon>Eukaryota</taxon>
        <taxon>Fungi</taxon>
        <taxon>Dikarya</taxon>
        <taxon>Ascomycota</taxon>
        <taxon>Pezizomycotina</taxon>
        <taxon>Sordariomycetes</taxon>
        <taxon>Hypocreomycetidae</taxon>
        <taxon>Hypocreales</taxon>
        <taxon>Bionectriaceae</taxon>
        <taxon>Clonostachys</taxon>
    </lineage>
</organism>